<evidence type="ECO:0000259" key="2">
    <source>
        <dbReference type="Pfam" id="PF13924"/>
    </source>
</evidence>
<feature type="signal peptide" evidence="1">
    <location>
        <begin position="1"/>
        <end position="29"/>
    </location>
</feature>
<reference evidence="3" key="1">
    <citation type="submission" date="2020-02" db="EMBL/GenBank/DDBJ databases">
        <authorList>
            <person name="Meier V. D."/>
        </authorList>
    </citation>
    <scope>NUCLEOTIDE SEQUENCE</scope>
    <source>
        <strain evidence="3">AVDCRST_MAG91</strain>
    </source>
</reference>
<keyword evidence="1" id="KW-0732">Signal</keyword>
<evidence type="ECO:0000313" key="3">
    <source>
        <dbReference type="EMBL" id="CAA9504283.1"/>
    </source>
</evidence>
<proteinExistence type="predicted"/>
<feature type="chain" id="PRO_5026693089" description="Lipocalin-like domain-containing protein" evidence="1">
    <location>
        <begin position="30"/>
        <end position="178"/>
    </location>
</feature>
<name>A0A6J4SSW2_9SPHN</name>
<accession>A0A6J4SSW2</accession>
<organism evidence="3">
    <name type="scientific">uncultured Sphingomonadaceae bacterium</name>
    <dbReference type="NCBI Taxonomy" id="169976"/>
    <lineage>
        <taxon>Bacteria</taxon>
        <taxon>Pseudomonadati</taxon>
        <taxon>Pseudomonadota</taxon>
        <taxon>Alphaproteobacteria</taxon>
        <taxon>Sphingomonadales</taxon>
        <taxon>Sphingomonadaceae</taxon>
        <taxon>environmental samples</taxon>
    </lineage>
</organism>
<gene>
    <name evidence="3" type="ORF">AVDCRST_MAG91-1228</name>
</gene>
<protein>
    <recommendedName>
        <fullName evidence="2">Lipocalin-like domain-containing protein</fullName>
    </recommendedName>
</protein>
<sequence>MTFPRRNAIFGGAILAASGVAILASSAQSQGQPERPNRIIGTWAPAAFEAMIDGKLVRPHGPAPTGSLIFTDNGRFSVIMNDPRLARFSTEDRERVPDAELLRAAKGHVSLYGTYTVGEDGQFFRKILEGSSVPNWVGLRRGREVLTMNANAAGDTITERFTNPPNGPPYSIIWKRVS</sequence>
<dbReference type="EMBL" id="CADCVX010000255">
    <property type="protein sequence ID" value="CAA9504283.1"/>
    <property type="molecule type" value="Genomic_DNA"/>
</dbReference>
<dbReference type="InterPro" id="IPR024311">
    <property type="entry name" value="Lipocalin-like"/>
</dbReference>
<feature type="domain" description="Lipocalin-like" evidence="2">
    <location>
        <begin position="48"/>
        <end position="149"/>
    </location>
</feature>
<dbReference type="AlphaFoldDB" id="A0A6J4SSW2"/>
<evidence type="ECO:0000256" key="1">
    <source>
        <dbReference type="SAM" id="SignalP"/>
    </source>
</evidence>
<dbReference type="Pfam" id="PF13924">
    <property type="entry name" value="Lipocalin_5"/>
    <property type="match status" value="1"/>
</dbReference>